<dbReference type="GeneID" id="36578584"/>
<keyword evidence="2" id="KW-1185">Reference proteome</keyword>
<evidence type="ECO:0000313" key="2">
    <source>
        <dbReference type="Proteomes" id="UP000235371"/>
    </source>
</evidence>
<accession>A0A2J6STK2</accession>
<evidence type="ECO:0000313" key="1">
    <source>
        <dbReference type="EMBL" id="PMD54104.1"/>
    </source>
</evidence>
<organism evidence="1 2">
    <name type="scientific">Hyaloscypha bicolor E</name>
    <dbReference type="NCBI Taxonomy" id="1095630"/>
    <lineage>
        <taxon>Eukaryota</taxon>
        <taxon>Fungi</taxon>
        <taxon>Dikarya</taxon>
        <taxon>Ascomycota</taxon>
        <taxon>Pezizomycotina</taxon>
        <taxon>Leotiomycetes</taxon>
        <taxon>Helotiales</taxon>
        <taxon>Hyaloscyphaceae</taxon>
        <taxon>Hyaloscypha</taxon>
        <taxon>Hyaloscypha bicolor</taxon>
    </lineage>
</organism>
<dbReference type="InParanoid" id="A0A2J6STK2"/>
<dbReference type="Proteomes" id="UP000235371">
    <property type="component" value="Unassembled WGS sequence"/>
</dbReference>
<name>A0A2J6STK2_9HELO</name>
<protein>
    <submittedName>
        <fullName evidence="1">Uncharacterized protein</fullName>
    </submittedName>
</protein>
<dbReference type="RefSeq" id="XP_024731008.1">
    <property type="nucleotide sequence ID" value="XM_024870502.1"/>
</dbReference>
<dbReference type="AlphaFoldDB" id="A0A2J6STK2"/>
<sequence length="151" mass="16568">MPPHSACISQLLCSSSMCFPQHALQHQNLLSRSRLLHLRHLPVSELIVSLVDLGDLEARVARSTAVINALERAVNSVLRTRPKVSLCSSLMTVGYVVVQSVPAAHDGDGPLAHCVFAFVFRGVELGCWMFNAEWTFNSASSVWVDPSVRML</sequence>
<dbReference type="EMBL" id="KZ613866">
    <property type="protein sequence ID" value="PMD54104.1"/>
    <property type="molecule type" value="Genomic_DNA"/>
</dbReference>
<proteinExistence type="predicted"/>
<gene>
    <name evidence="1" type="ORF">K444DRAFT_135760</name>
</gene>
<reference evidence="1 2" key="1">
    <citation type="submission" date="2016-04" db="EMBL/GenBank/DDBJ databases">
        <title>A degradative enzymes factory behind the ericoid mycorrhizal symbiosis.</title>
        <authorList>
            <consortium name="DOE Joint Genome Institute"/>
            <person name="Martino E."/>
            <person name="Morin E."/>
            <person name="Grelet G."/>
            <person name="Kuo A."/>
            <person name="Kohler A."/>
            <person name="Daghino S."/>
            <person name="Barry K."/>
            <person name="Choi C."/>
            <person name="Cichocki N."/>
            <person name="Clum A."/>
            <person name="Copeland A."/>
            <person name="Hainaut M."/>
            <person name="Haridas S."/>
            <person name="Labutti K."/>
            <person name="Lindquist E."/>
            <person name="Lipzen A."/>
            <person name="Khouja H.-R."/>
            <person name="Murat C."/>
            <person name="Ohm R."/>
            <person name="Olson A."/>
            <person name="Spatafora J."/>
            <person name="Veneault-Fourrey C."/>
            <person name="Henrissat B."/>
            <person name="Grigoriev I."/>
            <person name="Martin F."/>
            <person name="Perotto S."/>
        </authorList>
    </citation>
    <scope>NUCLEOTIDE SEQUENCE [LARGE SCALE GENOMIC DNA]</scope>
    <source>
        <strain evidence="1 2">E</strain>
    </source>
</reference>